<sequence>RYRLLEAVMTLSGFGKEDILRTLAWRPIAVVAIASGILRIHDDDALLFVARSLPTPLSWLGNHTKNVNAVGTGSGSATIFESGHNEFCNVCLGFPAKLQLSCSFRPTGVVYRHGVLENKSLCKGETARGVLMDVPFIATYRKEECQSLFKDQEQGSTENLYDFNQKHTLRWHKMIQVVKMNEVKGYMKLSKQFQLAYVVHMCRMIPQLVIILEGEMCASENLVTNSRVTPSWREIVSLTILVKLASYT</sequence>
<evidence type="ECO:0000313" key="1">
    <source>
        <dbReference type="EMBL" id="GEV76096.1"/>
    </source>
</evidence>
<name>A0A699GS88_TANCI</name>
<organism evidence="1">
    <name type="scientific">Tanacetum cinerariifolium</name>
    <name type="common">Dalmatian daisy</name>
    <name type="synonym">Chrysanthemum cinerariifolium</name>
    <dbReference type="NCBI Taxonomy" id="118510"/>
    <lineage>
        <taxon>Eukaryota</taxon>
        <taxon>Viridiplantae</taxon>
        <taxon>Streptophyta</taxon>
        <taxon>Embryophyta</taxon>
        <taxon>Tracheophyta</taxon>
        <taxon>Spermatophyta</taxon>
        <taxon>Magnoliopsida</taxon>
        <taxon>eudicotyledons</taxon>
        <taxon>Gunneridae</taxon>
        <taxon>Pentapetalae</taxon>
        <taxon>asterids</taxon>
        <taxon>campanulids</taxon>
        <taxon>Asterales</taxon>
        <taxon>Asteraceae</taxon>
        <taxon>Asteroideae</taxon>
        <taxon>Anthemideae</taxon>
        <taxon>Anthemidinae</taxon>
        <taxon>Tanacetum</taxon>
    </lineage>
</organism>
<reference evidence="1" key="1">
    <citation type="journal article" date="2019" name="Sci. Rep.">
        <title>Draft genome of Tanacetum cinerariifolium, the natural source of mosquito coil.</title>
        <authorList>
            <person name="Yamashiro T."/>
            <person name="Shiraishi A."/>
            <person name="Satake H."/>
            <person name="Nakayama K."/>
        </authorList>
    </citation>
    <scope>NUCLEOTIDE SEQUENCE</scope>
</reference>
<keyword evidence="1" id="KW-0251">Elongation factor</keyword>
<proteinExistence type="predicted"/>
<protein>
    <submittedName>
        <fullName evidence="1">Transcription elongation factor SPT6 homolog</fullName>
    </submittedName>
</protein>
<feature type="non-terminal residue" evidence="1">
    <location>
        <position position="1"/>
    </location>
</feature>
<dbReference type="AlphaFoldDB" id="A0A699GS88"/>
<keyword evidence="1" id="KW-0648">Protein biosynthesis</keyword>
<dbReference type="GO" id="GO:0003746">
    <property type="term" value="F:translation elongation factor activity"/>
    <property type="evidence" value="ECO:0007669"/>
    <property type="project" value="UniProtKB-KW"/>
</dbReference>
<accession>A0A699GS88</accession>
<comment type="caution">
    <text evidence="1">The sequence shown here is derived from an EMBL/GenBank/DDBJ whole genome shotgun (WGS) entry which is preliminary data.</text>
</comment>
<dbReference type="EMBL" id="BKCJ010033430">
    <property type="protein sequence ID" value="GEV76096.1"/>
    <property type="molecule type" value="Genomic_DNA"/>
</dbReference>
<gene>
    <name evidence="1" type="ORF">Tci_148073</name>
</gene>